<sequence length="314" mass="34519">MIPGYLGLRKPPGFASLAAVTARSRTAGRRSDGSADGKSTTHTAVLRILRPPTPSIHPQQQWPKRCLDGTDWIERPAKLSRDRLVAGNPPLSFFALSHYRLWLSYPAPRASAPCMPCFWLPLAKKDEGHVASGGCVKDPYRRCGVRLPSYGRLNASADDTTLNSLPPTPSSLSPFHWQSLLPIWMGSCFVPGGKLIAVGQDGAADRCSEAIRLHSPLLTLSAVRGSLAPRRQPLRYGRVMVVGVGFHVRETEPEERRAGRGCVVSPRRCAMREPIHLADLRHCPISMGRVCRLVATEDGRRMISARRSKPPWTS</sequence>
<reference evidence="1" key="1">
    <citation type="submission" date="2020-05" db="EMBL/GenBank/DDBJ databases">
        <title>Mycena genomes resolve the evolution of fungal bioluminescence.</title>
        <authorList>
            <person name="Tsai I.J."/>
        </authorList>
    </citation>
    <scope>NUCLEOTIDE SEQUENCE</scope>
    <source>
        <strain evidence="1">110903Hualien_Pintung</strain>
    </source>
</reference>
<gene>
    <name evidence="1" type="ORF">HMN09_00662000</name>
</gene>
<organism evidence="1 2">
    <name type="scientific">Mycena chlorophos</name>
    <name type="common">Agaric fungus</name>
    <name type="synonym">Agaricus chlorophos</name>
    <dbReference type="NCBI Taxonomy" id="658473"/>
    <lineage>
        <taxon>Eukaryota</taxon>
        <taxon>Fungi</taxon>
        <taxon>Dikarya</taxon>
        <taxon>Basidiomycota</taxon>
        <taxon>Agaricomycotina</taxon>
        <taxon>Agaricomycetes</taxon>
        <taxon>Agaricomycetidae</taxon>
        <taxon>Agaricales</taxon>
        <taxon>Marasmiineae</taxon>
        <taxon>Mycenaceae</taxon>
        <taxon>Mycena</taxon>
    </lineage>
</organism>
<evidence type="ECO:0000313" key="2">
    <source>
        <dbReference type="Proteomes" id="UP000613580"/>
    </source>
</evidence>
<accession>A0A8H6W701</accession>
<dbReference type="EMBL" id="JACAZE010000008">
    <property type="protein sequence ID" value="KAF7308144.1"/>
    <property type="molecule type" value="Genomic_DNA"/>
</dbReference>
<dbReference type="Proteomes" id="UP000613580">
    <property type="component" value="Unassembled WGS sequence"/>
</dbReference>
<evidence type="ECO:0000313" key="1">
    <source>
        <dbReference type="EMBL" id="KAF7308144.1"/>
    </source>
</evidence>
<dbReference type="AlphaFoldDB" id="A0A8H6W701"/>
<proteinExistence type="predicted"/>
<name>A0A8H6W701_MYCCL</name>
<keyword evidence="2" id="KW-1185">Reference proteome</keyword>
<protein>
    <submittedName>
        <fullName evidence="1">Uncharacterized protein</fullName>
    </submittedName>
</protein>
<comment type="caution">
    <text evidence="1">The sequence shown here is derived from an EMBL/GenBank/DDBJ whole genome shotgun (WGS) entry which is preliminary data.</text>
</comment>